<dbReference type="InterPro" id="IPR025634">
    <property type="entry name" value="DUF4292"/>
</dbReference>
<comment type="caution">
    <text evidence="1">The sequence shown here is derived from an EMBL/GenBank/DDBJ whole genome shotgun (WGS) entry which is preliminary data.</text>
</comment>
<proteinExistence type="predicted"/>
<gene>
    <name evidence="1" type="ORF">C5O23_10715</name>
</gene>
<name>A0A2V1IIQ8_9BACT</name>
<dbReference type="Proteomes" id="UP000244905">
    <property type="component" value="Unassembled WGS sequence"/>
</dbReference>
<organism evidence="1 2">
    <name type="scientific">Duncaniella muris</name>
    <dbReference type="NCBI Taxonomy" id="2094150"/>
    <lineage>
        <taxon>Bacteria</taxon>
        <taxon>Pseudomonadati</taxon>
        <taxon>Bacteroidota</taxon>
        <taxon>Bacteroidia</taxon>
        <taxon>Bacteroidales</taxon>
        <taxon>Muribaculaceae</taxon>
        <taxon>Duncaniella</taxon>
    </lineage>
</organism>
<dbReference type="Pfam" id="PF14125">
    <property type="entry name" value="DUF4292"/>
    <property type="match status" value="1"/>
</dbReference>
<evidence type="ECO:0000313" key="2">
    <source>
        <dbReference type="Proteomes" id="UP000244905"/>
    </source>
</evidence>
<dbReference type="AlphaFoldDB" id="A0A2V1IIQ8"/>
<keyword evidence="2" id="KW-1185">Reference proteome</keyword>
<sequence>MTHQNRRRLPRLQTLGLLLITLTALLASSCRSGRNAAGSNTGDYSQNTGKTLSQSQLKTMLNSLSDSYGTWSDVKIPLTLRLKSPKKISIGGTLTMQRDRSVHLSLRFLGMEVASLMVTQDSIFALYKLERLYFAESISDLLGGFPATVGNVQDLLLGRAFILGDTPLAPSRCTLAGTPENWTITPSGTPSGIAYTFTISTPTGNLESLTVTPATRKPLTAEYTDFATGPVGPFAATTLLTAAGGKTTLSAQLELNARRAEWNTGATKNWSTPKGYTRIKAADILKIVTKMAN</sequence>
<reference evidence="2" key="1">
    <citation type="submission" date="2018-02" db="EMBL/GenBank/DDBJ databases">
        <authorList>
            <person name="Clavel T."/>
            <person name="Strowig T."/>
        </authorList>
    </citation>
    <scope>NUCLEOTIDE SEQUENCE [LARGE SCALE GENOMIC DNA]</scope>
    <source>
        <strain evidence="2">DSM 103720</strain>
    </source>
</reference>
<evidence type="ECO:0000313" key="1">
    <source>
        <dbReference type="EMBL" id="PWB01063.1"/>
    </source>
</evidence>
<protein>
    <submittedName>
        <fullName evidence="1">DUF4292 domain-containing protein</fullName>
    </submittedName>
</protein>
<dbReference type="PROSITE" id="PS51257">
    <property type="entry name" value="PROKAR_LIPOPROTEIN"/>
    <property type="match status" value="1"/>
</dbReference>
<dbReference type="RefSeq" id="WP_107032940.1">
    <property type="nucleotide sequence ID" value="NZ_PUEC01000026.1"/>
</dbReference>
<accession>A0A2V1IIQ8</accession>
<dbReference type="EMBL" id="PUEC01000026">
    <property type="protein sequence ID" value="PWB01063.1"/>
    <property type="molecule type" value="Genomic_DNA"/>
</dbReference>
<dbReference type="GeneID" id="82526810"/>